<dbReference type="Pfam" id="PF13537">
    <property type="entry name" value="GATase_7"/>
    <property type="match status" value="1"/>
</dbReference>
<dbReference type="PROSITE" id="PS51278">
    <property type="entry name" value="GATASE_TYPE_2"/>
    <property type="match status" value="1"/>
</dbReference>
<dbReference type="OrthoDB" id="223068at2"/>
<dbReference type="PIRSF" id="PIRSF001589">
    <property type="entry name" value="Asn_synthetase_glu-h"/>
    <property type="match status" value="1"/>
</dbReference>
<evidence type="ECO:0000256" key="2">
    <source>
        <dbReference type="ARBA" id="ARBA00005752"/>
    </source>
</evidence>
<reference evidence="12 13" key="1">
    <citation type="submission" date="2019-02" db="EMBL/GenBank/DDBJ databases">
        <title>Deep-cultivation of Planctomycetes and their phenomic and genomic characterization uncovers novel biology.</title>
        <authorList>
            <person name="Wiegand S."/>
            <person name="Jogler M."/>
            <person name="Boedeker C."/>
            <person name="Pinto D."/>
            <person name="Vollmers J."/>
            <person name="Rivas-Marin E."/>
            <person name="Kohn T."/>
            <person name="Peeters S.H."/>
            <person name="Heuer A."/>
            <person name="Rast P."/>
            <person name="Oberbeckmann S."/>
            <person name="Bunk B."/>
            <person name="Jeske O."/>
            <person name="Meyerdierks A."/>
            <person name="Storesund J.E."/>
            <person name="Kallscheuer N."/>
            <person name="Luecker S."/>
            <person name="Lage O.M."/>
            <person name="Pohl T."/>
            <person name="Merkel B.J."/>
            <person name="Hornburger P."/>
            <person name="Mueller R.-W."/>
            <person name="Bruemmer F."/>
            <person name="Labrenz M."/>
            <person name="Spormann A.M."/>
            <person name="Op den Camp H."/>
            <person name="Overmann J."/>
            <person name="Amann R."/>
            <person name="Jetten M.S.M."/>
            <person name="Mascher T."/>
            <person name="Medema M.H."/>
            <person name="Devos D.P."/>
            <person name="Kaster A.-K."/>
            <person name="Ovreas L."/>
            <person name="Rohde M."/>
            <person name="Galperin M.Y."/>
            <person name="Jogler C."/>
        </authorList>
    </citation>
    <scope>NUCLEOTIDE SEQUENCE [LARGE SCALE GENOMIC DNA]</scope>
    <source>
        <strain evidence="12 13">Pan189</strain>
    </source>
</reference>
<gene>
    <name evidence="12" type="primary">asnO</name>
    <name evidence="12" type="ORF">Pan189_32520</name>
</gene>
<evidence type="ECO:0000256" key="10">
    <source>
        <dbReference type="PIRSR" id="PIRSR001589-3"/>
    </source>
</evidence>
<keyword evidence="5 9" id="KW-0067">ATP-binding</keyword>
<dbReference type="RefSeq" id="WP_145364919.1">
    <property type="nucleotide sequence ID" value="NZ_CP036268.1"/>
</dbReference>
<feature type="site" description="Important for beta-aspartyl-AMP intermediate formation" evidence="10">
    <location>
        <position position="368"/>
    </location>
</feature>
<organism evidence="12 13">
    <name type="scientific">Stratiformator vulcanicus</name>
    <dbReference type="NCBI Taxonomy" id="2527980"/>
    <lineage>
        <taxon>Bacteria</taxon>
        <taxon>Pseudomonadati</taxon>
        <taxon>Planctomycetota</taxon>
        <taxon>Planctomycetia</taxon>
        <taxon>Planctomycetales</taxon>
        <taxon>Planctomycetaceae</taxon>
        <taxon>Stratiformator</taxon>
    </lineage>
</organism>
<keyword evidence="13" id="KW-1185">Reference proteome</keyword>
<dbReference type="EMBL" id="CP036268">
    <property type="protein sequence ID" value="QDT38853.1"/>
    <property type="molecule type" value="Genomic_DNA"/>
</dbReference>
<keyword evidence="8" id="KW-0028">Amino-acid biosynthesis</keyword>
<evidence type="ECO:0000313" key="12">
    <source>
        <dbReference type="EMBL" id="QDT38853.1"/>
    </source>
</evidence>
<dbReference type="Pfam" id="PF00733">
    <property type="entry name" value="Asn_synthase"/>
    <property type="match status" value="1"/>
</dbReference>
<dbReference type="InterPro" id="IPR001962">
    <property type="entry name" value="Asn_synthase"/>
</dbReference>
<dbReference type="Proteomes" id="UP000317318">
    <property type="component" value="Chromosome"/>
</dbReference>
<dbReference type="InterPro" id="IPR006426">
    <property type="entry name" value="Asn_synth_AEB"/>
</dbReference>
<comment type="pathway">
    <text evidence="1">Amino-acid biosynthesis; L-asparagine biosynthesis; L-asparagine from L-aspartate (L-Gln route): step 1/1.</text>
</comment>
<dbReference type="InterPro" id="IPR029055">
    <property type="entry name" value="Ntn_hydrolases_N"/>
</dbReference>
<name>A0A517R4V8_9PLAN</name>
<evidence type="ECO:0000259" key="11">
    <source>
        <dbReference type="PROSITE" id="PS51278"/>
    </source>
</evidence>
<feature type="domain" description="Glutamine amidotransferase type-2" evidence="11">
    <location>
        <begin position="2"/>
        <end position="216"/>
    </location>
</feature>
<dbReference type="SUPFAM" id="SSF56235">
    <property type="entry name" value="N-terminal nucleophile aminohydrolases (Ntn hydrolases)"/>
    <property type="match status" value="1"/>
</dbReference>
<dbReference type="Gene3D" id="3.60.20.10">
    <property type="entry name" value="Glutamine Phosphoribosylpyrophosphate, subunit 1, domain 1"/>
    <property type="match status" value="1"/>
</dbReference>
<dbReference type="PANTHER" id="PTHR43284:SF1">
    <property type="entry name" value="ASPARAGINE SYNTHETASE"/>
    <property type="match status" value="1"/>
</dbReference>
<comment type="catalytic activity">
    <reaction evidence="7">
        <text>L-aspartate + L-glutamine + ATP + H2O = L-asparagine + L-glutamate + AMP + diphosphate + H(+)</text>
        <dbReference type="Rhea" id="RHEA:12228"/>
        <dbReference type="ChEBI" id="CHEBI:15377"/>
        <dbReference type="ChEBI" id="CHEBI:15378"/>
        <dbReference type="ChEBI" id="CHEBI:29985"/>
        <dbReference type="ChEBI" id="CHEBI:29991"/>
        <dbReference type="ChEBI" id="CHEBI:30616"/>
        <dbReference type="ChEBI" id="CHEBI:33019"/>
        <dbReference type="ChEBI" id="CHEBI:58048"/>
        <dbReference type="ChEBI" id="CHEBI:58359"/>
        <dbReference type="ChEBI" id="CHEBI:456215"/>
        <dbReference type="EC" id="6.3.5.4"/>
    </reaction>
</comment>
<dbReference type="GO" id="GO:0004066">
    <property type="term" value="F:asparagine synthase (glutamine-hydrolyzing) activity"/>
    <property type="evidence" value="ECO:0007669"/>
    <property type="project" value="UniProtKB-EC"/>
</dbReference>
<dbReference type="Gene3D" id="3.40.50.620">
    <property type="entry name" value="HUPs"/>
    <property type="match status" value="1"/>
</dbReference>
<dbReference type="NCBIfam" id="TIGR01536">
    <property type="entry name" value="asn_synth_AEB"/>
    <property type="match status" value="1"/>
</dbReference>
<dbReference type="InterPro" id="IPR014729">
    <property type="entry name" value="Rossmann-like_a/b/a_fold"/>
</dbReference>
<dbReference type="SUPFAM" id="SSF52402">
    <property type="entry name" value="Adenine nucleotide alpha hydrolases-like"/>
    <property type="match status" value="1"/>
</dbReference>
<dbReference type="GO" id="GO:0005829">
    <property type="term" value="C:cytosol"/>
    <property type="evidence" value="ECO:0007669"/>
    <property type="project" value="TreeGrafter"/>
</dbReference>
<evidence type="ECO:0000256" key="8">
    <source>
        <dbReference type="PIRSR" id="PIRSR001589-1"/>
    </source>
</evidence>
<dbReference type="GO" id="GO:0005524">
    <property type="term" value="F:ATP binding"/>
    <property type="evidence" value="ECO:0007669"/>
    <property type="project" value="UniProtKB-KW"/>
</dbReference>
<keyword evidence="8" id="KW-0061">Asparagine biosynthesis</keyword>
<dbReference type="InterPro" id="IPR033738">
    <property type="entry name" value="AsnB_N"/>
</dbReference>
<evidence type="ECO:0000313" key="13">
    <source>
        <dbReference type="Proteomes" id="UP000317318"/>
    </source>
</evidence>
<dbReference type="AlphaFoldDB" id="A0A517R4V8"/>
<proteinExistence type="inferred from homology"/>
<feature type="binding site" evidence="9">
    <location>
        <position position="102"/>
    </location>
    <ligand>
        <name>L-glutamine</name>
        <dbReference type="ChEBI" id="CHEBI:58359"/>
    </ligand>
</feature>
<dbReference type="KEGG" id="svp:Pan189_32520"/>
<evidence type="ECO:0000256" key="3">
    <source>
        <dbReference type="ARBA" id="ARBA00012737"/>
    </source>
</evidence>
<evidence type="ECO:0000256" key="1">
    <source>
        <dbReference type="ARBA" id="ARBA00005187"/>
    </source>
</evidence>
<dbReference type="CDD" id="cd00712">
    <property type="entry name" value="AsnB"/>
    <property type="match status" value="1"/>
</dbReference>
<dbReference type="InterPro" id="IPR051786">
    <property type="entry name" value="ASN_synthetase/amidase"/>
</dbReference>
<dbReference type="EC" id="6.3.5.4" evidence="3"/>
<dbReference type="PANTHER" id="PTHR43284">
    <property type="entry name" value="ASPARAGINE SYNTHETASE (GLUTAMINE-HYDROLYZING)"/>
    <property type="match status" value="1"/>
</dbReference>
<evidence type="ECO:0000256" key="6">
    <source>
        <dbReference type="ARBA" id="ARBA00022962"/>
    </source>
</evidence>
<evidence type="ECO:0000256" key="9">
    <source>
        <dbReference type="PIRSR" id="PIRSR001589-2"/>
    </source>
</evidence>
<protein>
    <recommendedName>
        <fullName evidence="3">asparagine synthase (glutamine-hydrolyzing)</fullName>
        <ecNumber evidence="3">6.3.5.4</ecNumber>
    </recommendedName>
</protein>
<keyword evidence="4 9" id="KW-0547">Nucleotide-binding</keyword>
<dbReference type="CDD" id="cd01991">
    <property type="entry name" value="Asn_synthase_B_C"/>
    <property type="match status" value="1"/>
</dbReference>
<keyword evidence="6 8" id="KW-0315">Glutamine amidotransferase</keyword>
<feature type="active site" description="For GATase activity" evidence="8">
    <location>
        <position position="2"/>
    </location>
</feature>
<keyword evidence="12" id="KW-0436">Ligase</keyword>
<sequence>MCGILGIVDLPGRSPRLSRADVDAMRDTMADRGPDGAGTFAERNVILAHRRLAIRDREGGTQPWVTERPPLALVYNGEIYNDTELKRLLSTGVSGEFQTRCDTEVIPAAYLRWGERCVEHFAGMFAFGLYDLRQDRLLLARDRFGVKPLYFSVIGSQFVFASSIASILRHPELTPEPNYRAVSHYLSTLRLTLARETMYRGIFSLLPGERLIWDRGQIRIERYWNYPSAGMASEKPDDVWEAAETLQQDLRRSVSRRLRADVPVGLFLSGGVDSSTLSVAVRDQTNRDLPAVCGFGTGAEEDLSAAKRCADHVKADLTPVRVDADRYRGRWEAMVERFRLPMATPNDVVIAEISAAIKPTAGVVLGGEGADELLAGYDAVSRGADDFDRLRAIETGQSGLTPSAERLFRSSLLRYSGRTQFESAVDYYFATNSLLLPEAKRALLRPQVWEAIDADDAVRQWYAGFFEAGQQTADGYARLLHEVNLESLLSRLDRATMSVGLEARVPYTDHELVATAFRMPHELKIAVAPEEPAPFLAAGELKRRGTLEGKRPLRTLARSVLPHALADRPKTSFPTPVGRWLSQEWSASTAERLRSSEFLRTMLTDEAVDGLADATPHLGMQAWPLVNLAMWGDSEFENRAAA</sequence>
<comment type="similarity">
    <text evidence="2">Belongs to the asparagine synthetase family.</text>
</comment>
<evidence type="ECO:0000256" key="4">
    <source>
        <dbReference type="ARBA" id="ARBA00022741"/>
    </source>
</evidence>
<accession>A0A517R4V8</accession>
<evidence type="ECO:0000256" key="5">
    <source>
        <dbReference type="ARBA" id="ARBA00022840"/>
    </source>
</evidence>
<dbReference type="GO" id="GO:0006529">
    <property type="term" value="P:asparagine biosynthetic process"/>
    <property type="evidence" value="ECO:0007669"/>
    <property type="project" value="UniProtKB-KW"/>
</dbReference>
<dbReference type="InterPro" id="IPR017932">
    <property type="entry name" value="GATase_2_dom"/>
</dbReference>
<evidence type="ECO:0000256" key="7">
    <source>
        <dbReference type="ARBA" id="ARBA00048741"/>
    </source>
</evidence>